<gene>
    <name evidence="2" type="ORF">CEXT_327601</name>
</gene>
<evidence type="ECO:0000256" key="1">
    <source>
        <dbReference type="SAM" id="Phobius"/>
    </source>
</evidence>
<reference evidence="2 3" key="1">
    <citation type="submission" date="2021-06" db="EMBL/GenBank/DDBJ databases">
        <title>Caerostris extrusa draft genome.</title>
        <authorList>
            <person name="Kono N."/>
            <person name="Arakawa K."/>
        </authorList>
    </citation>
    <scope>NUCLEOTIDE SEQUENCE [LARGE SCALE GENOMIC DNA]</scope>
</reference>
<comment type="caution">
    <text evidence="2">The sequence shown here is derived from an EMBL/GenBank/DDBJ whole genome shotgun (WGS) entry which is preliminary data.</text>
</comment>
<keyword evidence="1" id="KW-0472">Membrane</keyword>
<protein>
    <submittedName>
        <fullName evidence="2">Uncharacterized protein</fullName>
    </submittedName>
</protein>
<sequence>MPPAGVDADFLSGHRIIRVIDPSPHHCFLSSHFPTLRYFANGIFSLLVCCVTAATLEIPFGLLGNFHE</sequence>
<keyword evidence="3" id="KW-1185">Reference proteome</keyword>
<name>A0AAV4NMG2_CAEEX</name>
<organism evidence="2 3">
    <name type="scientific">Caerostris extrusa</name>
    <name type="common">Bark spider</name>
    <name type="synonym">Caerostris bankana</name>
    <dbReference type="NCBI Taxonomy" id="172846"/>
    <lineage>
        <taxon>Eukaryota</taxon>
        <taxon>Metazoa</taxon>
        <taxon>Ecdysozoa</taxon>
        <taxon>Arthropoda</taxon>
        <taxon>Chelicerata</taxon>
        <taxon>Arachnida</taxon>
        <taxon>Araneae</taxon>
        <taxon>Araneomorphae</taxon>
        <taxon>Entelegynae</taxon>
        <taxon>Araneoidea</taxon>
        <taxon>Araneidae</taxon>
        <taxon>Caerostris</taxon>
    </lineage>
</organism>
<dbReference type="Proteomes" id="UP001054945">
    <property type="component" value="Unassembled WGS sequence"/>
</dbReference>
<dbReference type="AlphaFoldDB" id="A0AAV4NMG2"/>
<keyword evidence="1" id="KW-0812">Transmembrane</keyword>
<feature type="transmembrane region" description="Helical" evidence="1">
    <location>
        <begin position="38"/>
        <end position="63"/>
    </location>
</feature>
<evidence type="ECO:0000313" key="3">
    <source>
        <dbReference type="Proteomes" id="UP001054945"/>
    </source>
</evidence>
<proteinExistence type="predicted"/>
<dbReference type="EMBL" id="BPLR01003562">
    <property type="protein sequence ID" value="GIX86035.1"/>
    <property type="molecule type" value="Genomic_DNA"/>
</dbReference>
<keyword evidence="1" id="KW-1133">Transmembrane helix</keyword>
<accession>A0AAV4NMG2</accession>
<evidence type="ECO:0000313" key="2">
    <source>
        <dbReference type="EMBL" id="GIX86035.1"/>
    </source>
</evidence>